<organism evidence="1 2">
    <name type="scientific">Sphaerodactylus townsendi</name>
    <dbReference type="NCBI Taxonomy" id="933632"/>
    <lineage>
        <taxon>Eukaryota</taxon>
        <taxon>Metazoa</taxon>
        <taxon>Chordata</taxon>
        <taxon>Craniata</taxon>
        <taxon>Vertebrata</taxon>
        <taxon>Euteleostomi</taxon>
        <taxon>Lepidosauria</taxon>
        <taxon>Squamata</taxon>
        <taxon>Bifurcata</taxon>
        <taxon>Gekkota</taxon>
        <taxon>Sphaerodactylidae</taxon>
        <taxon>Sphaerodactylus</taxon>
    </lineage>
</organism>
<sequence>MLQNNASAHSAPLILRRYSCIEQVYTEDWSLGKHFSGLRSARTTEVREIISTEKKMRVFIFFIISITMASMAVFLSFVQKSRNDLFRKTRKHGITRTILEAASVTDEETYKIPER</sequence>
<keyword evidence="2" id="KW-1185">Reference proteome</keyword>
<dbReference type="EMBL" id="CM037614">
    <property type="protein sequence ID" value="KAH8017694.1"/>
    <property type="molecule type" value="Genomic_DNA"/>
</dbReference>
<evidence type="ECO:0000313" key="2">
    <source>
        <dbReference type="Proteomes" id="UP000827872"/>
    </source>
</evidence>
<dbReference type="Proteomes" id="UP000827872">
    <property type="component" value="Linkage Group LG01"/>
</dbReference>
<comment type="caution">
    <text evidence="1">The sequence shown here is derived from an EMBL/GenBank/DDBJ whole genome shotgun (WGS) entry which is preliminary data.</text>
</comment>
<reference evidence="1" key="1">
    <citation type="submission" date="2021-08" db="EMBL/GenBank/DDBJ databases">
        <title>The first chromosome-level gecko genome reveals the dynamic sex chromosomes of Neotropical dwarf geckos (Sphaerodactylidae: Sphaerodactylus).</title>
        <authorList>
            <person name="Pinto B.J."/>
            <person name="Keating S.E."/>
            <person name="Gamble T."/>
        </authorList>
    </citation>
    <scope>NUCLEOTIDE SEQUENCE</scope>
    <source>
        <strain evidence="1">TG3544</strain>
    </source>
</reference>
<name>A0ACB8GDW1_9SAUR</name>
<protein>
    <submittedName>
        <fullName evidence="1">Uncharacterized protein</fullName>
    </submittedName>
</protein>
<accession>A0ACB8GDW1</accession>
<gene>
    <name evidence="1" type="ORF">K3G42_031952</name>
</gene>
<proteinExistence type="predicted"/>
<evidence type="ECO:0000313" key="1">
    <source>
        <dbReference type="EMBL" id="KAH8017694.1"/>
    </source>
</evidence>